<evidence type="ECO:0008006" key="3">
    <source>
        <dbReference type="Google" id="ProtNLM"/>
    </source>
</evidence>
<protein>
    <recommendedName>
        <fullName evidence="3">RNase H type-1 domain-containing protein</fullName>
    </recommendedName>
</protein>
<dbReference type="Proteomes" id="UP000828251">
    <property type="component" value="Unassembled WGS sequence"/>
</dbReference>
<comment type="caution">
    <text evidence="1">The sequence shown here is derived from an EMBL/GenBank/DDBJ whole genome shotgun (WGS) entry which is preliminary data.</text>
</comment>
<evidence type="ECO:0000313" key="1">
    <source>
        <dbReference type="EMBL" id="KAH1123241.1"/>
    </source>
</evidence>
<evidence type="ECO:0000313" key="2">
    <source>
        <dbReference type="Proteomes" id="UP000828251"/>
    </source>
</evidence>
<gene>
    <name evidence="1" type="ORF">J1N35_006401</name>
</gene>
<proteinExistence type="predicted"/>
<name>A0A9D3WGT8_9ROSI</name>
<reference evidence="1 2" key="1">
    <citation type="journal article" date="2021" name="Plant Biotechnol. J.">
        <title>Multi-omics assisted identification of the key and species-specific regulatory components of drought-tolerant mechanisms in Gossypium stocksii.</title>
        <authorList>
            <person name="Yu D."/>
            <person name="Ke L."/>
            <person name="Zhang D."/>
            <person name="Wu Y."/>
            <person name="Sun Y."/>
            <person name="Mei J."/>
            <person name="Sun J."/>
            <person name="Sun Y."/>
        </authorList>
    </citation>
    <scope>NUCLEOTIDE SEQUENCE [LARGE SCALE GENOMIC DNA]</scope>
    <source>
        <strain evidence="2">cv. E1</strain>
        <tissue evidence="1">Leaf</tissue>
    </source>
</reference>
<dbReference type="EMBL" id="JAIQCV010000002">
    <property type="protein sequence ID" value="KAH1123241.1"/>
    <property type="molecule type" value="Genomic_DNA"/>
</dbReference>
<accession>A0A9D3WGT8</accession>
<sequence length="138" mass="15212">MARIKVEVEVKVRVGVGVGVRVEVDAETKTEASLLKLYWLFVLAGPGKGPNFVNVEVEVEYDNALLVDLLLAGGGDNSNLVKLRLLHQRRRWKIRIHHILRNHNGVTDQMAKCTATGSSSLQVLDDPPATAKGYGHVY</sequence>
<organism evidence="1 2">
    <name type="scientific">Gossypium stocksii</name>
    <dbReference type="NCBI Taxonomy" id="47602"/>
    <lineage>
        <taxon>Eukaryota</taxon>
        <taxon>Viridiplantae</taxon>
        <taxon>Streptophyta</taxon>
        <taxon>Embryophyta</taxon>
        <taxon>Tracheophyta</taxon>
        <taxon>Spermatophyta</taxon>
        <taxon>Magnoliopsida</taxon>
        <taxon>eudicotyledons</taxon>
        <taxon>Gunneridae</taxon>
        <taxon>Pentapetalae</taxon>
        <taxon>rosids</taxon>
        <taxon>malvids</taxon>
        <taxon>Malvales</taxon>
        <taxon>Malvaceae</taxon>
        <taxon>Malvoideae</taxon>
        <taxon>Gossypium</taxon>
    </lineage>
</organism>
<dbReference type="AlphaFoldDB" id="A0A9D3WGT8"/>
<keyword evidence="2" id="KW-1185">Reference proteome</keyword>